<keyword evidence="4 8" id="KW-1133">Transmembrane helix</keyword>
<evidence type="ECO:0000256" key="3">
    <source>
        <dbReference type="ARBA" id="ARBA00022692"/>
    </source>
</evidence>
<dbReference type="InterPro" id="IPR001708">
    <property type="entry name" value="YidC/ALB3/OXA1/COX18"/>
</dbReference>
<keyword evidence="3 6" id="KW-0812">Transmembrane</keyword>
<gene>
    <name evidence="10" type="ORF">HYPSUDRAFT_38376</name>
</gene>
<dbReference type="PANTHER" id="PTHR12428">
    <property type="entry name" value="OXA1"/>
    <property type="match status" value="1"/>
</dbReference>
<dbReference type="Pfam" id="PF02096">
    <property type="entry name" value="60KD_IMP"/>
    <property type="match status" value="1"/>
</dbReference>
<evidence type="ECO:0000256" key="6">
    <source>
        <dbReference type="RuleBase" id="RU003945"/>
    </source>
</evidence>
<evidence type="ECO:0000259" key="9">
    <source>
        <dbReference type="Pfam" id="PF02096"/>
    </source>
</evidence>
<evidence type="ECO:0000256" key="5">
    <source>
        <dbReference type="ARBA" id="ARBA00023136"/>
    </source>
</evidence>
<protein>
    <recommendedName>
        <fullName evidence="9">Membrane insertase YidC/Oxa/ALB C-terminal domain-containing protein</fullName>
    </recommendedName>
</protein>
<evidence type="ECO:0000256" key="1">
    <source>
        <dbReference type="ARBA" id="ARBA00004141"/>
    </source>
</evidence>
<evidence type="ECO:0000256" key="7">
    <source>
        <dbReference type="SAM" id="MobiDB-lite"/>
    </source>
</evidence>
<evidence type="ECO:0000256" key="2">
    <source>
        <dbReference type="ARBA" id="ARBA00009877"/>
    </source>
</evidence>
<comment type="subcellular location">
    <subcellularLocation>
        <location evidence="1 6">Membrane</location>
        <topology evidence="1 6">Multi-pass membrane protein</topology>
    </subcellularLocation>
</comment>
<dbReference type="PANTHER" id="PTHR12428:SF65">
    <property type="entry name" value="CYTOCHROME C OXIDASE ASSEMBLY PROTEIN COX18, MITOCHONDRIAL"/>
    <property type="match status" value="1"/>
</dbReference>
<dbReference type="GO" id="GO:0032977">
    <property type="term" value="F:membrane insertase activity"/>
    <property type="evidence" value="ECO:0007669"/>
    <property type="project" value="InterPro"/>
</dbReference>
<name>A0A0D2Q0A3_HYPSF</name>
<feature type="transmembrane region" description="Helical" evidence="8">
    <location>
        <begin position="133"/>
        <end position="154"/>
    </location>
</feature>
<feature type="transmembrane region" description="Helical" evidence="8">
    <location>
        <begin position="292"/>
        <end position="313"/>
    </location>
</feature>
<proteinExistence type="inferred from homology"/>
<dbReference type="OMA" id="FPMAIFM"/>
<feature type="transmembrane region" description="Helical" evidence="8">
    <location>
        <begin position="254"/>
        <end position="272"/>
    </location>
</feature>
<dbReference type="InterPro" id="IPR028055">
    <property type="entry name" value="YidC/Oxa/ALB_C"/>
</dbReference>
<dbReference type="CDD" id="cd20069">
    <property type="entry name" value="5TM_Oxa1-like"/>
    <property type="match status" value="1"/>
</dbReference>
<dbReference type="OrthoDB" id="2148490at2759"/>
<evidence type="ECO:0000256" key="8">
    <source>
        <dbReference type="SAM" id="Phobius"/>
    </source>
</evidence>
<dbReference type="GO" id="GO:0005743">
    <property type="term" value="C:mitochondrial inner membrane"/>
    <property type="evidence" value="ECO:0007669"/>
    <property type="project" value="TreeGrafter"/>
</dbReference>
<evidence type="ECO:0000256" key="4">
    <source>
        <dbReference type="ARBA" id="ARBA00022989"/>
    </source>
</evidence>
<comment type="similarity">
    <text evidence="2 6">Belongs to the OXA1/ALB3/YidC family.</text>
</comment>
<dbReference type="STRING" id="945553.A0A0D2Q0A3"/>
<feature type="domain" description="Membrane insertase YidC/Oxa/ALB C-terminal" evidence="9">
    <location>
        <begin position="133"/>
        <end position="327"/>
    </location>
</feature>
<keyword evidence="5 8" id="KW-0472">Membrane</keyword>
<reference evidence="11" key="1">
    <citation type="submission" date="2014-04" db="EMBL/GenBank/DDBJ databases">
        <title>Evolutionary Origins and Diversification of the Mycorrhizal Mutualists.</title>
        <authorList>
            <consortium name="DOE Joint Genome Institute"/>
            <consortium name="Mycorrhizal Genomics Consortium"/>
            <person name="Kohler A."/>
            <person name="Kuo A."/>
            <person name="Nagy L.G."/>
            <person name="Floudas D."/>
            <person name="Copeland A."/>
            <person name="Barry K.W."/>
            <person name="Cichocki N."/>
            <person name="Veneault-Fourrey C."/>
            <person name="LaButti K."/>
            <person name="Lindquist E.A."/>
            <person name="Lipzen A."/>
            <person name="Lundell T."/>
            <person name="Morin E."/>
            <person name="Murat C."/>
            <person name="Riley R."/>
            <person name="Ohm R."/>
            <person name="Sun H."/>
            <person name="Tunlid A."/>
            <person name="Henrissat B."/>
            <person name="Grigoriev I.V."/>
            <person name="Hibbett D.S."/>
            <person name="Martin F."/>
        </authorList>
    </citation>
    <scope>NUCLEOTIDE SEQUENCE [LARGE SCALE GENOMIC DNA]</scope>
    <source>
        <strain evidence="11">FD-334 SS-4</strain>
    </source>
</reference>
<feature type="compositionally biased region" description="Basic residues" evidence="7">
    <location>
        <begin position="371"/>
        <end position="384"/>
    </location>
</feature>
<dbReference type="Proteomes" id="UP000054270">
    <property type="component" value="Unassembled WGS sequence"/>
</dbReference>
<feature type="region of interest" description="Disordered" evidence="7">
    <location>
        <begin position="362"/>
        <end position="384"/>
    </location>
</feature>
<dbReference type="AlphaFoldDB" id="A0A0D2Q0A3"/>
<feature type="transmembrane region" description="Helical" evidence="8">
    <location>
        <begin position="208"/>
        <end position="225"/>
    </location>
</feature>
<keyword evidence="11" id="KW-1185">Reference proteome</keyword>
<sequence>MSFTARLSLGVRHGAFMSSSVGLRRSNARLFSALLQNHAVSRVPRAPFAPRFLSTGPSEPVNPTELAKLEPSAELIQDASLVSDGTEVVTGLASQIPPLHYGDLAALDLISWTPAGLIRWSFEIINVSTGLPWFWTIVAGTVFWRVACLPFSIISLRESAKMQPLAKKMGDLRQAMTNAVSGSEIDRARANADYTLFNREHNLQPLRAMYGIVQLPITLGLFFGMQKLTTLPVAQLTQSGVAFLQDLTVPDPTYILPAALLALINVQINVGAKDMDLAGRPEMGHMMNGLRVLSLAGFFVMSNFTTGLMLSMLTTSVFTLMQTVALQRPFIRMLLNIRVVPKTEQGRLPSMMESARALREYLQPAPPPKFSRPRRVTQQLKPRK</sequence>
<accession>A0A0D2Q0A3</accession>
<dbReference type="GO" id="GO:0032979">
    <property type="term" value="P:protein insertion into mitochondrial inner membrane from matrix"/>
    <property type="evidence" value="ECO:0007669"/>
    <property type="project" value="TreeGrafter"/>
</dbReference>
<organism evidence="10 11">
    <name type="scientific">Hypholoma sublateritium (strain FD-334 SS-4)</name>
    <dbReference type="NCBI Taxonomy" id="945553"/>
    <lineage>
        <taxon>Eukaryota</taxon>
        <taxon>Fungi</taxon>
        <taxon>Dikarya</taxon>
        <taxon>Basidiomycota</taxon>
        <taxon>Agaricomycotina</taxon>
        <taxon>Agaricomycetes</taxon>
        <taxon>Agaricomycetidae</taxon>
        <taxon>Agaricales</taxon>
        <taxon>Agaricineae</taxon>
        <taxon>Strophariaceae</taxon>
        <taxon>Hypholoma</taxon>
    </lineage>
</organism>
<evidence type="ECO:0000313" key="10">
    <source>
        <dbReference type="EMBL" id="KJA25005.1"/>
    </source>
</evidence>
<dbReference type="EMBL" id="KN817534">
    <property type="protein sequence ID" value="KJA25005.1"/>
    <property type="molecule type" value="Genomic_DNA"/>
</dbReference>
<evidence type="ECO:0000313" key="11">
    <source>
        <dbReference type="Proteomes" id="UP000054270"/>
    </source>
</evidence>